<dbReference type="Proteomes" id="UP000038055">
    <property type="component" value="Unassembled WGS sequence"/>
</dbReference>
<dbReference type="AlphaFoldDB" id="A0A0B7HRQ0"/>
<dbReference type="EMBL" id="CDOD01000009">
    <property type="protein sequence ID" value="CEN33676.1"/>
    <property type="molecule type" value="Genomic_DNA"/>
</dbReference>
<name>A0A0B7HRQ0_9FLAO</name>
<dbReference type="STRING" id="28189.CCYN74_160021"/>
<protein>
    <submittedName>
        <fullName evidence="2">Uncharacterized protein</fullName>
    </submittedName>
</protein>
<proteinExistence type="predicted"/>
<evidence type="ECO:0000313" key="3">
    <source>
        <dbReference type="Proteomes" id="UP000038055"/>
    </source>
</evidence>
<accession>A0A0B7HRQ0</accession>
<dbReference type="eggNOG" id="ENOG5032ZCY">
    <property type="taxonomic scope" value="Bacteria"/>
</dbReference>
<evidence type="ECO:0000313" key="2">
    <source>
        <dbReference type="EMBL" id="CEN36127.1"/>
    </source>
</evidence>
<dbReference type="Proteomes" id="UP000038083">
    <property type="component" value="Unassembled WGS sequence"/>
</dbReference>
<reference evidence="3 4" key="1">
    <citation type="submission" date="2015-01" db="EMBL/GenBank/DDBJ databases">
        <authorList>
            <person name="MANFREDI Pablo"/>
        </authorList>
    </citation>
    <scope>NUCLEOTIDE SEQUENCE [LARGE SCALE GENOMIC DNA]</scope>
    <source>
        <strain evidence="2 4">Ccy74</strain>
        <strain evidence="1 3">Ccyn2B</strain>
    </source>
</reference>
<dbReference type="OrthoDB" id="1445911at2"/>
<evidence type="ECO:0000313" key="4">
    <source>
        <dbReference type="Proteomes" id="UP000038083"/>
    </source>
</evidence>
<keyword evidence="3" id="KW-1185">Reference proteome</keyword>
<organism evidence="2 4">
    <name type="scientific">Capnocytophaga cynodegmi</name>
    <dbReference type="NCBI Taxonomy" id="28189"/>
    <lineage>
        <taxon>Bacteria</taxon>
        <taxon>Pseudomonadati</taxon>
        <taxon>Bacteroidota</taxon>
        <taxon>Flavobacteriia</taxon>
        <taxon>Flavobacteriales</taxon>
        <taxon>Flavobacteriaceae</taxon>
        <taxon>Capnocytophaga</taxon>
    </lineage>
</organism>
<dbReference type="EMBL" id="CDOG01000008">
    <property type="protein sequence ID" value="CEN36127.1"/>
    <property type="molecule type" value="Genomic_DNA"/>
</dbReference>
<sequence length="194" mass="22964">MNEKIVDLLNPELFKSNLILSGLFIAYFENTTDYIIDQPRSFFSFGYNSEKGDLISQDYKTEVLSLDKKPINASLKWFLNQNAINEADIEVFNELRKYRNKLSHELTRILLDEGLDSTIYKQNLSKLFDLRIKLEKWWFFWYEIVFTDIEGKEQLTAENVITGGEMIYKLFMDLLSDDENKASYYMNELKKAIK</sequence>
<evidence type="ECO:0000313" key="1">
    <source>
        <dbReference type="EMBL" id="CEN33676.1"/>
    </source>
</evidence>
<dbReference type="RefSeq" id="WP_018278989.1">
    <property type="nucleotide sequence ID" value="NZ_CDOD01000009.1"/>
</dbReference>
<gene>
    <name evidence="1" type="ORF">CCYN2B_170086</name>
    <name evidence="2" type="ORF">CCYN74_160021</name>
</gene>